<gene>
    <name evidence="6" type="ORF">EBV78_02085</name>
</gene>
<sequence length="152" mass="17622">MEEKNKENSKYQIIANYVKDLSFEIPSPDCFVDAAQNLGKYETKVDISNKPLKNGMLELNCKLIFEAPKEVQNRIHAEACLAVIFKITDTELKAEEVKRIILAEIPDLYAKKLTDLITELFQKSGFKEFKFKKEIKFKELYEQQSASLTQKH</sequence>
<protein>
    <submittedName>
        <fullName evidence="6">Protein-export protein SecB</fullName>
    </submittedName>
</protein>
<organism evidence="6 7">
    <name type="scientific">Candidatus Fonsibacter lacus</name>
    <dbReference type="NCBI Taxonomy" id="2576439"/>
    <lineage>
        <taxon>Bacteria</taxon>
        <taxon>Pseudomonadati</taxon>
        <taxon>Pseudomonadota</taxon>
        <taxon>Alphaproteobacteria</taxon>
        <taxon>Candidatus Pelagibacterales</taxon>
        <taxon>Candidatus Pelagibacterales incertae sedis</taxon>
        <taxon>Candidatus Fonsibacter</taxon>
    </lineage>
</organism>
<evidence type="ECO:0000313" key="7">
    <source>
        <dbReference type="Proteomes" id="UP000572953"/>
    </source>
</evidence>
<dbReference type="SUPFAM" id="SSF54611">
    <property type="entry name" value="SecB-like"/>
    <property type="match status" value="1"/>
</dbReference>
<proteinExistence type="inferred from homology"/>
<comment type="caution">
    <text evidence="6">The sequence shown here is derived from an EMBL/GenBank/DDBJ whole genome shotgun (WGS) entry which is preliminary data.</text>
</comment>
<name>A0A845SAK2_9PROT</name>
<dbReference type="GO" id="GO:0051262">
    <property type="term" value="P:protein tetramerization"/>
    <property type="evidence" value="ECO:0007669"/>
    <property type="project" value="InterPro"/>
</dbReference>
<dbReference type="GO" id="GO:0051082">
    <property type="term" value="F:unfolded protein binding"/>
    <property type="evidence" value="ECO:0007669"/>
    <property type="project" value="InterPro"/>
</dbReference>
<keyword evidence="2" id="KW-0813">Transport</keyword>
<accession>A0A845SAK2</accession>
<reference evidence="6 7" key="1">
    <citation type="submission" date="2018-10" db="EMBL/GenBank/DDBJ databases">
        <title>Iterative Subtractive Binning of Freshwater Chronoseries Metagenomes Recovers Nearly Complete Genomes from over Four Hundred Novel Species.</title>
        <authorList>
            <person name="Rodriguez-R L.M."/>
            <person name="Tsementzi D."/>
            <person name="Luo C."/>
            <person name="Konstantinidis K.T."/>
        </authorList>
    </citation>
    <scope>NUCLEOTIDE SEQUENCE [LARGE SCALE GENOMIC DNA]</scope>
    <source>
        <strain evidence="6">WB7_2B_003</strain>
    </source>
</reference>
<evidence type="ECO:0000256" key="2">
    <source>
        <dbReference type="ARBA" id="ARBA00022448"/>
    </source>
</evidence>
<dbReference type="InterPro" id="IPR035958">
    <property type="entry name" value="SecB-like_sf"/>
</dbReference>
<keyword evidence="5" id="KW-0143">Chaperone</keyword>
<keyword evidence="3" id="KW-0653">Protein transport</keyword>
<dbReference type="AlphaFoldDB" id="A0A845SAK2"/>
<dbReference type="EMBL" id="RGGN01000053">
    <property type="protein sequence ID" value="NCU62868.1"/>
    <property type="molecule type" value="Genomic_DNA"/>
</dbReference>
<evidence type="ECO:0000256" key="1">
    <source>
        <dbReference type="ARBA" id="ARBA00009990"/>
    </source>
</evidence>
<keyword evidence="4" id="KW-0811">Translocation</keyword>
<dbReference type="Proteomes" id="UP000572953">
    <property type="component" value="Unassembled WGS sequence"/>
</dbReference>
<dbReference type="InterPro" id="IPR003708">
    <property type="entry name" value="SecB"/>
</dbReference>
<dbReference type="Pfam" id="PF02556">
    <property type="entry name" value="SecB"/>
    <property type="match status" value="1"/>
</dbReference>
<dbReference type="Gene3D" id="3.10.420.10">
    <property type="entry name" value="SecB-like"/>
    <property type="match status" value="1"/>
</dbReference>
<evidence type="ECO:0000256" key="4">
    <source>
        <dbReference type="ARBA" id="ARBA00023010"/>
    </source>
</evidence>
<dbReference type="GO" id="GO:0015031">
    <property type="term" value="P:protein transport"/>
    <property type="evidence" value="ECO:0007669"/>
    <property type="project" value="UniProtKB-KW"/>
</dbReference>
<evidence type="ECO:0000256" key="3">
    <source>
        <dbReference type="ARBA" id="ARBA00022927"/>
    </source>
</evidence>
<evidence type="ECO:0000256" key="5">
    <source>
        <dbReference type="ARBA" id="ARBA00023186"/>
    </source>
</evidence>
<comment type="similarity">
    <text evidence="1">Belongs to the SecB family.</text>
</comment>
<evidence type="ECO:0000313" key="6">
    <source>
        <dbReference type="EMBL" id="NCU62868.1"/>
    </source>
</evidence>